<sequence length="59" mass="6845">MKNFSEANLWFEIADSDLRVSNHLLSLMPIPFAIICYHCQQCAEKYLKGYLTFKRTSSA</sequence>
<dbReference type="InterPro" id="IPR007842">
    <property type="entry name" value="HEPN_dom"/>
</dbReference>
<organism evidence="2 3">
    <name type="scientific">Bacillus mycoides</name>
    <dbReference type="NCBI Taxonomy" id="1405"/>
    <lineage>
        <taxon>Bacteria</taxon>
        <taxon>Bacillati</taxon>
        <taxon>Bacillota</taxon>
        <taxon>Bacilli</taxon>
        <taxon>Bacillales</taxon>
        <taxon>Bacillaceae</taxon>
        <taxon>Bacillus</taxon>
        <taxon>Bacillus cereus group</taxon>
    </lineage>
</organism>
<dbReference type="EMBL" id="QTTY01000025">
    <property type="protein sequence ID" value="REF25161.1"/>
    <property type="molecule type" value="Genomic_DNA"/>
</dbReference>
<protein>
    <submittedName>
        <fullName evidence="2">HEPN domain-containing protein</fullName>
    </submittedName>
</protein>
<name>A0A3D9UK15_BACMY</name>
<dbReference type="Pfam" id="PF05168">
    <property type="entry name" value="HEPN"/>
    <property type="match status" value="1"/>
</dbReference>
<proteinExistence type="predicted"/>
<gene>
    <name evidence="2" type="ORF">DET55_1258</name>
</gene>
<dbReference type="Proteomes" id="UP000256530">
    <property type="component" value="Unassembled WGS sequence"/>
</dbReference>
<evidence type="ECO:0000313" key="2">
    <source>
        <dbReference type="EMBL" id="REF25161.1"/>
    </source>
</evidence>
<feature type="domain" description="HEPN" evidence="1">
    <location>
        <begin position="8"/>
        <end position="54"/>
    </location>
</feature>
<dbReference type="Gene3D" id="1.20.120.330">
    <property type="entry name" value="Nucleotidyltransferases domain 2"/>
    <property type="match status" value="1"/>
</dbReference>
<dbReference type="AlphaFoldDB" id="A0A3D9UK15"/>
<comment type="caution">
    <text evidence="2">The sequence shown here is derived from an EMBL/GenBank/DDBJ whole genome shotgun (WGS) entry which is preliminary data.</text>
</comment>
<evidence type="ECO:0000313" key="3">
    <source>
        <dbReference type="Proteomes" id="UP000256530"/>
    </source>
</evidence>
<reference evidence="2 3" key="1">
    <citation type="submission" date="2018-08" db="EMBL/GenBank/DDBJ databases">
        <title>Freshwater and sediment microbial communities from various areas in North America, analyzing microbe dynamics in response to fracking.</title>
        <authorList>
            <person name="Lamendella R."/>
        </authorList>
    </citation>
    <scope>NUCLEOTIDE SEQUENCE [LARGE SCALE GENOMIC DNA]</scope>
    <source>
        <strain evidence="2 3">DB-1</strain>
    </source>
</reference>
<accession>A0A3D9UK15</accession>
<evidence type="ECO:0000259" key="1">
    <source>
        <dbReference type="Pfam" id="PF05168"/>
    </source>
</evidence>
<dbReference type="SUPFAM" id="SSF81593">
    <property type="entry name" value="Nucleotidyltransferase substrate binding subunit/domain"/>
    <property type="match status" value="1"/>
</dbReference>
<dbReference type="RefSeq" id="WP_113936611.1">
    <property type="nucleotide sequence ID" value="NZ_QTTY01000025.1"/>
</dbReference>